<protein>
    <recommendedName>
        <fullName evidence="3">DUF7939 domain-containing protein</fullName>
    </recommendedName>
</protein>
<dbReference type="InterPro" id="IPR025738">
    <property type="entry name" value="BatD"/>
</dbReference>
<gene>
    <name evidence="4" type="ordered locus">swp_3148</name>
</gene>
<keyword evidence="2" id="KW-0732">Signal</keyword>
<accession>B8CPZ3</accession>
<proteinExistence type="predicted"/>
<organism evidence="4 5">
    <name type="scientific">Shewanella piezotolerans (strain WP3 / JCM 13877)</name>
    <dbReference type="NCBI Taxonomy" id="225849"/>
    <lineage>
        <taxon>Bacteria</taxon>
        <taxon>Pseudomonadati</taxon>
        <taxon>Pseudomonadota</taxon>
        <taxon>Gammaproteobacteria</taxon>
        <taxon>Alteromonadales</taxon>
        <taxon>Shewanellaceae</taxon>
        <taxon>Shewanella</taxon>
    </lineage>
</organism>
<evidence type="ECO:0000313" key="4">
    <source>
        <dbReference type="EMBL" id="ACJ29857.1"/>
    </source>
</evidence>
<dbReference type="HOGENOM" id="CLU_031701_0_0_6"/>
<dbReference type="EMBL" id="CP000472">
    <property type="protein sequence ID" value="ACJ29857.1"/>
    <property type="molecule type" value="Genomic_DNA"/>
</dbReference>
<dbReference type="PANTHER" id="PTHR40940">
    <property type="entry name" value="PROTEIN BATD-RELATED"/>
    <property type="match status" value="1"/>
</dbReference>
<dbReference type="Pfam" id="PF25607">
    <property type="entry name" value="DUF7939"/>
    <property type="match status" value="1"/>
</dbReference>
<keyword evidence="5" id="KW-1185">Reference proteome</keyword>
<dbReference type="STRING" id="225849.swp_3148"/>
<keyword evidence="1" id="KW-1133">Transmembrane helix</keyword>
<dbReference type="eggNOG" id="COG0457">
    <property type="taxonomic scope" value="Bacteria"/>
</dbReference>
<keyword evidence="1" id="KW-0472">Membrane</keyword>
<dbReference type="Pfam" id="PF13584">
    <property type="entry name" value="BatD"/>
    <property type="match status" value="1"/>
</dbReference>
<name>B8CPZ3_SHEPW</name>
<dbReference type="OrthoDB" id="5293418at2"/>
<feature type="transmembrane region" description="Helical" evidence="1">
    <location>
        <begin position="405"/>
        <end position="427"/>
    </location>
</feature>
<dbReference type="InterPro" id="IPR057699">
    <property type="entry name" value="DUF7939"/>
</dbReference>
<evidence type="ECO:0000256" key="1">
    <source>
        <dbReference type="SAM" id="Phobius"/>
    </source>
</evidence>
<reference evidence="4 5" key="1">
    <citation type="journal article" date="2008" name="PLoS ONE">
        <title>Environmental adaptation: genomic analysis of the piezotolerant and psychrotolerant deep-sea iron reducing bacterium Shewanella piezotolerans WP3.</title>
        <authorList>
            <person name="Wang F."/>
            <person name="Wang J."/>
            <person name="Jian H."/>
            <person name="Zhang B."/>
            <person name="Li S."/>
            <person name="Wang F."/>
            <person name="Zeng X."/>
            <person name="Gao L."/>
            <person name="Bartlett D.H."/>
            <person name="Yu J."/>
            <person name="Hu S."/>
            <person name="Xiao X."/>
        </authorList>
    </citation>
    <scope>NUCLEOTIDE SEQUENCE [LARGE SCALE GENOMIC DNA]</scope>
    <source>
        <strain evidence="5">WP3 / JCM 13877</strain>
    </source>
</reference>
<dbReference type="PANTHER" id="PTHR40940:SF1">
    <property type="entry name" value="PROTEIN BATD"/>
    <property type="match status" value="1"/>
</dbReference>
<feature type="chain" id="PRO_5002866818" description="DUF7939 domain-containing protein" evidence="2">
    <location>
        <begin position="23"/>
        <end position="543"/>
    </location>
</feature>
<sequence length="543" mass="59799">MVIRHILVLFILVITATAPAYAITSLQASVDRNPVIEGESLVLTVVADDDLNSGELNTSALLKDFIVGRTSISRSKQIMNFDARNETRWQVLLSPKSRGNVTIPAFQIKGVSSDPITLSVVDRSSQPQQKQDIFMRASLSSEEAYVGQMLTYRVKLFLALELQRGVLSAPVLQGAQIKQLGEDKDSNEIINGKRYRVIERAYAIVADQPGELTINGASFSGDVLVQAKRNGGMFSFNESRPTQTQAPKSVILINPEPVEYQGQWLVSDLVVLKEDWPESPVEYKVGDPITRTLTLLASNADETSLPELQLSMPSALKSYPEKPQRKSFVRDKQMVSQLTQTTAIVATKAGTYTLPEINVPWWNPHLKQQQYATLPARTIVVTGGTTEIAIAPSATNTATITDAGYWPWVSAILAILWLVTLVLWLNARKQQSSNSKPVENDNISQPVNSRKILESSCAAKDPTAVINALSAYFADLYATPMTLQDIGKQSTELSNMVIALQQSAYSEQNTNIDYQRLLKLALSTKATNKQRHTSALNALNPKL</sequence>
<dbReference type="Proteomes" id="UP000000753">
    <property type="component" value="Chromosome"/>
</dbReference>
<feature type="domain" description="DUF7939" evidence="3">
    <location>
        <begin position="449"/>
        <end position="520"/>
    </location>
</feature>
<evidence type="ECO:0000259" key="3">
    <source>
        <dbReference type="Pfam" id="PF25607"/>
    </source>
</evidence>
<dbReference type="AlphaFoldDB" id="B8CPZ3"/>
<keyword evidence="1" id="KW-0812">Transmembrane</keyword>
<evidence type="ECO:0000256" key="2">
    <source>
        <dbReference type="SAM" id="SignalP"/>
    </source>
</evidence>
<dbReference type="KEGG" id="swp:swp_3148"/>
<evidence type="ECO:0000313" key="5">
    <source>
        <dbReference type="Proteomes" id="UP000000753"/>
    </source>
</evidence>
<dbReference type="RefSeq" id="WP_020913207.1">
    <property type="nucleotide sequence ID" value="NC_011566.1"/>
</dbReference>
<feature type="signal peptide" evidence="2">
    <location>
        <begin position="1"/>
        <end position="22"/>
    </location>
</feature>